<proteinExistence type="predicted"/>
<evidence type="ECO:0000313" key="1">
    <source>
        <dbReference type="EMBL" id="SDE34038.1"/>
    </source>
</evidence>
<dbReference type="Proteomes" id="UP000199245">
    <property type="component" value="Unassembled WGS sequence"/>
</dbReference>
<reference evidence="1 2" key="1">
    <citation type="submission" date="2016-10" db="EMBL/GenBank/DDBJ databases">
        <authorList>
            <person name="de Groot N.N."/>
        </authorList>
    </citation>
    <scope>NUCLEOTIDE SEQUENCE [LARGE SCALE GENOMIC DNA]</scope>
    <source>
        <strain evidence="1 2">R5</strain>
    </source>
</reference>
<dbReference type="EMBL" id="FMZW01000024">
    <property type="protein sequence ID" value="SDE34038.1"/>
    <property type="molecule type" value="Genomic_DNA"/>
</dbReference>
<organism evidence="1 2">
    <name type="scientific">Bradyrhizobium brasilense</name>
    <dbReference type="NCBI Taxonomy" id="1419277"/>
    <lineage>
        <taxon>Bacteria</taxon>
        <taxon>Pseudomonadati</taxon>
        <taxon>Pseudomonadota</taxon>
        <taxon>Alphaproteobacteria</taxon>
        <taxon>Hyphomicrobiales</taxon>
        <taxon>Nitrobacteraceae</taxon>
        <taxon>Bradyrhizobium</taxon>
    </lineage>
</organism>
<sequence length="76" mass="8587">MQTGGPIQGLWFNFVSTLRKSLCITNPTDHAQVFRVMDWTLVEGAWLRYHFIIFRVSYDGQLPGEVNCDAPSSAVP</sequence>
<dbReference type="AlphaFoldDB" id="A0A1G7C3Z8"/>
<name>A0A1G7C3Z8_9BRAD</name>
<evidence type="ECO:0000313" key="2">
    <source>
        <dbReference type="Proteomes" id="UP000199245"/>
    </source>
</evidence>
<accession>A0A1G7C3Z8</accession>
<protein>
    <submittedName>
        <fullName evidence="1">Uncharacterized protein</fullName>
    </submittedName>
</protein>
<gene>
    <name evidence="1" type="ORF">SAMN05216337_102431</name>
</gene>